<keyword evidence="3" id="KW-0238">DNA-binding</keyword>
<protein>
    <submittedName>
        <fullName evidence="7">Transcription factor MYB</fullName>
    </submittedName>
</protein>
<keyword evidence="4" id="KW-0539">Nucleus</keyword>
<reference evidence="8" key="1">
    <citation type="submission" date="2024-07" db="EMBL/GenBank/DDBJ databases">
        <title>Two chromosome-level genome assemblies of Korean endemic species Abeliophyllum distichum and Forsythia ovata (Oleaceae).</title>
        <authorList>
            <person name="Jang H."/>
        </authorList>
    </citation>
    <scope>NUCLEOTIDE SEQUENCE [LARGE SCALE GENOMIC DNA]</scope>
</reference>
<feature type="domain" description="HTH myb-type" evidence="6">
    <location>
        <begin position="214"/>
        <end position="264"/>
    </location>
</feature>
<comment type="caution">
    <text evidence="7">The sequence shown here is derived from an EMBL/GenBank/DDBJ whole genome shotgun (WGS) entry which is preliminary data.</text>
</comment>
<dbReference type="Proteomes" id="UP001604277">
    <property type="component" value="Unassembled WGS sequence"/>
</dbReference>
<dbReference type="FunFam" id="1.10.10.60:FF:000010">
    <property type="entry name" value="Transcriptional activator Myb isoform A"/>
    <property type="match status" value="1"/>
</dbReference>
<organism evidence="7 8">
    <name type="scientific">Forsythia ovata</name>
    <dbReference type="NCBI Taxonomy" id="205694"/>
    <lineage>
        <taxon>Eukaryota</taxon>
        <taxon>Viridiplantae</taxon>
        <taxon>Streptophyta</taxon>
        <taxon>Embryophyta</taxon>
        <taxon>Tracheophyta</taxon>
        <taxon>Spermatophyta</taxon>
        <taxon>Magnoliopsida</taxon>
        <taxon>eudicotyledons</taxon>
        <taxon>Gunneridae</taxon>
        <taxon>Pentapetalae</taxon>
        <taxon>asterids</taxon>
        <taxon>lamiids</taxon>
        <taxon>Lamiales</taxon>
        <taxon>Oleaceae</taxon>
        <taxon>Forsythieae</taxon>
        <taxon>Forsythia</taxon>
    </lineage>
</organism>
<dbReference type="CDD" id="cd00167">
    <property type="entry name" value="SANT"/>
    <property type="match status" value="2"/>
</dbReference>
<sequence>MNFGSAGCGENPVLRRKIYGELIPFETKPEGEGFPVGFSSFSTLASRSHEGSSSNPFSGFSAPSDDPFQASCNGKKFHQNQFSTKFTEDGAEAHMHGLQTRRFLDLNSEASLKITDQCQINEPLELNSCSVLDNDLRNKSTEKTVSVQMKSETRVDKKSNKIKGQWTPEEDRLLVELVEKHGVGKWCVIAQKLSGRLGKQCRERWHNHLKPDLKKDRWSDEEDKILIEAHRVLGNKWAEMTRRLPGRSENTIKNHWNATKRRILSRKENTPKYNTLLQNYIKTVISSSDYIKPMENASSASISSSICMVNSMQREQIEMKTSSDTRMQMQIDVQKEMDFMGILSSRYV</sequence>
<dbReference type="PROSITE" id="PS50090">
    <property type="entry name" value="MYB_LIKE"/>
    <property type="match status" value="2"/>
</dbReference>
<keyword evidence="2" id="KW-0677">Repeat</keyword>
<dbReference type="InterPro" id="IPR009057">
    <property type="entry name" value="Homeodomain-like_sf"/>
</dbReference>
<accession>A0ABD1UE57</accession>
<dbReference type="Pfam" id="PF00249">
    <property type="entry name" value="Myb_DNA-binding"/>
    <property type="match status" value="2"/>
</dbReference>
<feature type="domain" description="Myb-like" evidence="5">
    <location>
        <begin position="210"/>
        <end position="260"/>
    </location>
</feature>
<evidence type="ECO:0000256" key="4">
    <source>
        <dbReference type="ARBA" id="ARBA00023242"/>
    </source>
</evidence>
<evidence type="ECO:0000256" key="1">
    <source>
        <dbReference type="ARBA" id="ARBA00004123"/>
    </source>
</evidence>
<dbReference type="PROSITE" id="PS51294">
    <property type="entry name" value="HTH_MYB"/>
    <property type="match status" value="2"/>
</dbReference>
<gene>
    <name evidence="7" type="ORF">Fot_27241</name>
</gene>
<dbReference type="InterPro" id="IPR017930">
    <property type="entry name" value="Myb_dom"/>
</dbReference>
<dbReference type="GO" id="GO:0003677">
    <property type="term" value="F:DNA binding"/>
    <property type="evidence" value="ECO:0007669"/>
    <property type="project" value="UniProtKB-KW"/>
</dbReference>
<evidence type="ECO:0000259" key="6">
    <source>
        <dbReference type="PROSITE" id="PS51294"/>
    </source>
</evidence>
<evidence type="ECO:0000256" key="3">
    <source>
        <dbReference type="ARBA" id="ARBA00023125"/>
    </source>
</evidence>
<dbReference type="SUPFAM" id="SSF46689">
    <property type="entry name" value="Homeodomain-like"/>
    <property type="match status" value="1"/>
</dbReference>
<feature type="domain" description="Myb-like" evidence="5">
    <location>
        <begin position="158"/>
        <end position="209"/>
    </location>
</feature>
<keyword evidence="8" id="KW-1185">Reference proteome</keyword>
<evidence type="ECO:0000259" key="5">
    <source>
        <dbReference type="PROSITE" id="PS50090"/>
    </source>
</evidence>
<dbReference type="GO" id="GO:0005634">
    <property type="term" value="C:nucleus"/>
    <property type="evidence" value="ECO:0007669"/>
    <property type="project" value="UniProtKB-SubCell"/>
</dbReference>
<proteinExistence type="predicted"/>
<evidence type="ECO:0000256" key="2">
    <source>
        <dbReference type="ARBA" id="ARBA00022737"/>
    </source>
</evidence>
<dbReference type="PANTHER" id="PTHR45614">
    <property type="entry name" value="MYB PROTEIN-RELATED"/>
    <property type="match status" value="1"/>
</dbReference>
<comment type="subcellular location">
    <subcellularLocation>
        <location evidence="1">Nucleus</location>
    </subcellularLocation>
</comment>
<evidence type="ECO:0000313" key="8">
    <source>
        <dbReference type="Proteomes" id="UP001604277"/>
    </source>
</evidence>
<dbReference type="EMBL" id="JBFOLJ010000007">
    <property type="protein sequence ID" value="KAL2523318.1"/>
    <property type="molecule type" value="Genomic_DNA"/>
</dbReference>
<dbReference type="SMART" id="SM00717">
    <property type="entry name" value="SANT"/>
    <property type="match status" value="2"/>
</dbReference>
<dbReference type="InterPro" id="IPR050560">
    <property type="entry name" value="MYB_TF"/>
</dbReference>
<dbReference type="Gene3D" id="1.10.10.60">
    <property type="entry name" value="Homeodomain-like"/>
    <property type="match status" value="2"/>
</dbReference>
<dbReference type="PANTHER" id="PTHR45614:SF285">
    <property type="entry name" value="TRANSCRIPTION FACTOR MYB98"/>
    <property type="match status" value="1"/>
</dbReference>
<dbReference type="AlphaFoldDB" id="A0ABD1UE57"/>
<name>A0ABD1UE57_9LAMI</name>
<feature type="domain" description="HTH myb-type" evidence="6">
    <location>
        <begin position="158"/>
        <end position="213"/>
    </location>
</feature>
<evidence type="ECO:0000313" key="7">
    <source>
        <dbReference type="EMBL" id="KAL2523318.1"/>
    </source>
</evidence>
<dbReference type="InterPro" id="IPR001005">
    <property type="entry name" value="SANT/Myb"/>
</dbReference>